<name>G0U1Y6_TRYVY</name>
<evidence type="ECO:0000313" key="1">
    <source>
        <dbReference type="EMBL" id="CCC50287.1"/>
    </source>
</evidence>
<dbReference type="AlphaFoldDB" id="G0U1Y6"/>
<gene>
    <name evidence="1" type="ORF">TVY486_0901100</name>
</gene>
<sequence>MGNCCVHGLTVEKKGRNLKRDDENGNNANVLLHLKTQRRMHQLIEMPPVTQETTSMSPMALFPLVAEEVLDHCAVQDEGEFSDPLCCSDTTIEERPSDVKLFRRPSISASSTWVDVSATTASTRIDHQRTVSLVDSDDDFSSLERSAISYTGRRAALAAREREKAAMLELVSVEGERRRLIAEFAGHARRIILVRYIRGSLEVERAHLYVEFLRERVTLFLQVIEARESVERRAMELQSQTELLGRMQQHRLERKKGRAPQFRSLSGIADSYSVNSSFPPFTSNGQLLLAQGQASLFLKASSGSQFHSESDRLVVSQLFPPSLSCVLYENANMDQEGSVGKDVQGFSRRRMSC</sequence>
<dbReference type="EMBL" id="HE573025">
    <property type="protein sequence ID" value="CCC50287.1"/>
    <property type="molecule type" value="Genomic_DNA"/>
</dbReference>
<accession>G0U1Y6</accession>
<reference evidence="1" key="1">
    <citation type="journal article" date="2012" name="Proc. Natl. Acad. Sci. U.S.A.">
        <title>Antigenic diversity is generated by distinct evolutionary mechanisms in African trypanosome species.</title>
        <authorList>
            <person name="Jackson A.P."/>
            <person name="Berry A."/>
            <person name="Aslett M."/>
            <person name="Allison H.C."/>
            <person name="Burton P."/>
            <person name="Vavrova-Anderson J."/>
            <person name="Brown R."/>
            <person name="Browne H."/>
            <person name="Corton N."/>
            <person name="Hauser H."/>
            <person name="Gamble J."/>
            <person name="Gilderthorp R."/>
            <person name="Marcello L."/>
            <person name="McQuillan J."/>
            <person name="Otto T.D."/>
            <person name="Quail M.A."/>
            <person name="Sanders M.J."/>
            <person name="van Tonder A."/>
            <person name="Ginger M.L."/>
            <person name="Field M.C."/>
            <person name="Barry J.D."/>
            <person name="Hertz-Fowler C."/>
            <person name="Berriman M."/>
        </authorList>
    </citation>
    <scope>NUCLEOTIDE SEQUENCE</scope>
    <source>
        <strain evidence="1">Y486</strain>
    </source>
</reference>
<protein>
    <submittedName>
        <fullName evidence="1">Uncharacterized protein</fullName>
    </submittedName>
</protein>
<organism evidence="1">
    <name type="scientific">Trypanosoma vivax (strain Y486)</name>
    <dbReference type="NCBI Taxonomy" id="1055687"/>
    <lineage>
        <taxon>Eukaryota</taxon>
        <taxon>Discoba</taxon>
        <taxon>Euglenozoa</taxon>
        <taxon>Kinetoplastea</taxon>
        <taxon>Metakinetoplastina</taxon>
        <taxon>Trypanosomatida</taxon>
        <taxon>Trypanosomatidae</taxon>
        <taxon>Trypanosoma</taxon>
        <taxon>Duttonella</taxon>
    </lineage>
</organism>
<dbReference type="VEuPathDB" id="TriTrypDB:TvY486_0901100"/>
<proteinExistence type="predicted"/>